<evidence type="ECO:0000256" key="4">
    <source>
        <dbReference type="ARBA" id="ARBA00022692"/>
    </source>
</evidence>
<sequence length="1142" mass="124316">MATSSLIREPSSSRTNTNCKNNNPQLPFTMSSNGVSVKDRFKQVYGRHRIHRRSTLLSLSNAAHAARRANSMPPGHGISRSGTSGVRTASMGTKQLSSGDGDAPKHTIENDPNLAELAAKRDETNGFIPAHKKTVLQTMKTIALSNYANPLLVFVPVGIACHAVGVNPVVVFVMNFLAIIPLAALLSYATEEISIRIGETLGGLMNASFGNAVELIVGIIALLQDEITVLQASLLGSMLSNLLLVLGMCFIAGGSRYKEQSFNYTSAQMSASLLILSISSLLIPAAFSNSFDTAAEAEDGVLKISRGTSVILLVVYATYLVFQLKTHTYLYEEAEDEERDIAGVDREGNDIEMQQQRTTQPEGFESTLPTDEARLDNTTTATEGAVSEEEEEGGEVANITPIAAIILLICVTVLVAVCAEFLVSSIDALVEESGISRTWVGLILLPIVGNAAEHVTAVTVAYKNKMDLAIGVAVGSSLQIALLVTPFMCLLGWWTGHAMSLDFNTFEVVLLFVTVILVNYLIGDGKSNYLEGVLLCAVYLIIAVAVWFYPEVASRSVISDISRELVMESSQSCLPTEQDDANTLHFHPLRAMAVKTRWQAVRDKKLAEQHAILEPYLLSTSSLPSPVVAGSERIRYVNECAALTDREVEITSWPASNLLQSLREGTATCVEVTTAFIQRVTIAHQLTNCLTEPLFSSALSRAAELDALPPSSRRPLHGLPISLKDQFNVAGVDTTLGYISRCHAPAPKSEQSVLVSILQDAGAIPIVKTNLPQSILWCETQNPIFGITTHPLNPAYTPGGSTGGEAALLAHSASHLGWGTDIGGSIRIPAALCGLWGLKPSSTRIPYSGVPVSQEGQPAIPSVVGPLTREMGMLEVGMRAVLGGKPWERDPGVAPMPWRYEEVKAAYVGKKVRIGVMGTDHIVTPLPPVQRVFEELVQKLKGMPEKYELVEWPALGHRECLTLMDRMYTVDGGEEIRRSVTKGGEPFLPHVERLISRGKAVSVLEYWEMNTEKIKLQKAYLELWTSAGLDFVLCPVMPHPAVPHERTKWVGYTKIWNFLDLPAAVFPVDKVTHEDMWKEYVAREGTEMEEMLKATWEEFGKGMVGMPVGLQLVGRRLREEEVLVGLERVVEDCKLGTEPMVS</sequence>
<evidence type="ECO:0000256" key="5">
    <source>
        <dbReference type="ARBA" id="ARBA00022801"/>
    </source>
</evidence>
<feature type="transmembrane region" description="Helical" evidence="9">
    <location>
        <begin position="529"/>
        <end position="549"/>
    </location>
</feature>
<dbReference type="Gene3D" id="1.20.1420.30">
    <property type="entry name" value="NCX, central ion-binding region"/>
    <property type="match status" value="2"/>
</dbReference>
<feature type="domain" description="Sodium/calcium exchanger membrane region" evidence="11">
    <location>
        <begin position="404"/>
        <end position="547"/>
    </location>
</feature>
<comment type="caution">
    <text evidence="12">The sequence shown here is derived from an EMBL/GenBank/DDBJ whole genome shotgun (WGS) entry which is preliminary data.</text>
</comment>
<dbReference type="InterPro" id="IPR044880">
    <property type="entry name" value="NCX_ion-bd_dom_sf"/>
</dbReference>
<feature type="transmembrane region" description="Helical" evidence="9">
    <location>
        <begin position="147"/>
        <end position="165"/>
    </location>
</feature>
<dbReference type="InterPro" id="IPR004837">
    <property type="entry name" value="NaCa_Exmemb"/>
</dbReference>
<dbReference type="EMBL" id="BACD03000046">
    <property type="protein sequence ID" value="GAO51423.1"/>
    <property type="molecule type" value="Genomic_DNA"/>
</dbReference>
<dbReference type="STRING" id="698492.A0A0E9NNQ2"/>
<dbReference type="NCBIfam" id="TIGR00378">
    <property type="entry name" value="cax"/>
    <property type="match status" value="1"/>
</dbReference>
<feature type="transmembrane region" description="Helical" evidence="9">
    <location>
        <begin position="505"/>
        <end position="522"/>
    </location>
</feature>
<feature type="region of interest" description="Disordered" evidence="8">
    <location>
        <begin position="1"/>
        <end position="32"/>
    </location>
</feature>
<dbReference type="InterPro" id="IPR023631">
    <property type="entry name" value="Amidase_dom"/>
</dbReference>
<evidence type="ECO:0000256" key="1">
    <source>
        <dbReference type="ARBA" id="ARBA00004141"/>
    </source>
</evidence>
<feature type="transmembrane region" description="Helical" evidence="9">
    <location>
        <begin position="402"/>
        <end position="426"/>
    </location>
</feature>
<evidence type="ECO:0000313" key="13">
    <source>
        <dbReference type="Proteomes" id="UP000033140"/>
    </source>
</evidence>
<feature type="transmembrane region" description="Helical" evidence="9">
    <location>
        <begin position="201"/>
        <end position="223"/>
    </location>
</feature>
<keyword evidence="7 9" id="KW-0472">Membrane</keyword>
<keyword evidence="6 9" id="KW-1133">Transmembrane helix</keyword>
<dbReference type="InterPro" id="IPR004798">
    <property type="entry name" value="CAX-like"/>
</dbReference>
<feature type="domain" description="Sodium/calcium exchanger membrane region" evidence="11">
    <location>
        <begin position="169"/>
        <end position="324"/>
    </location>
</feature>
<dbReference type="InterPro" id="IPR036928">
    <property type="entry name" value="AS_sf"/>
</dbReference>
<accession>A0A0E9NNQ2</accession>
<evidence type="ECO:0000259" key="10">
    <source>
        <dbReference type="Pfam" id="PF01425"/>
    </source>
</evidence>
<dbReference type="FunFam" id="1.20.1420.30:FF:000011">
    <property type="entry name" value="Vacuolar calcium ion transporter"/>
    <property type="match status" value="1"/>
</dbReference>
<comment type="similarity">
    <text evidence="2">Belongs to the Ca(2+):cation antiporter (CaCA) (TC 2.A.19) family.</text>
</comment>
<comment type="subcellular location">
    <subcellularLocation>
        <location evidence="1">Membrane</location>
        <topology evidence="1">Multi-pass membrane protein</topology>
    </subcellularLocation>
</comment>
<keyword evidence="4 9" id="KW-0812">Transmembrane</keyword>
<proteinExistence type="inferred from homology"/>
<dbReference type="GO" id="GO:0015369">
    <property type="term" value="F:calcium:proton antiporter activity"/>
    <property type="evidence" value="ECO:0007669"/>
    <property type="project" value="InterPro"/>
</dbReference>
<feature type="region of interest" description="Disordered" evidence="8">
    <location>
        <begin position="61"/>
        <end position="109"/>
    </location>
</feature>
<gene>
    <name evidence="12" type="ORF">G7K_5524-t1</name>
</gene>
<reference evidence="12 13" key="2">
    <citation type="journal article" date="2014" name="J. Gen. Appl. Microbiol.">
        <title>The early diverging ascomycetous budding yeast Saitoella complicata has three histone deacetylases belonging to the Clr6, Hos2, and Rpd3 lineages.</title>
        <authorList>
            <person name="Nishida H."/>
            <person name="Matsumoto T."/>
            <person name="Kondo S."/>
            <person name="Hamamoto M."/>
            <person name="Yoshikawa H."/>
        </authorList>
    </citation>
    <scope>NUCLEOTIDE SEQUENCE [LARGE SCALE GENOMIC DNA]</scope>
    <source>
        <strain evidence="12 13">NRRL Y-17804</strain>
    </source>
</reference>
<evidence type="ECO:0000256" key="2">
    <source>
        <dbReference type="ARBA" id="ARBA00008170"/>
    </source>
</evidence>
<feature type="transmembrane region" description="Helical" evidence="9">
    <location>
        <begin position="273"/>
        <end position="291"/>
    </location>
</feature>
<dbReference type="PANTHER" id="PTHR46072:SF2">
    <property type="entry name" value="AMIDASE (EUROFUNG)"/>
    <property type="match status" value="1"/>
</dbReference>
<dbReference type="AlphaFoldDB" id="A0A0E9NNQ2"/>
<dbReference type="Proteomes" id="UP000033140">
    <property type="component" value="Unassembled WGS sequence"/>
</dbReference>
<feature type="transmembrane region" description="Helical" evidence="9">
    <location>
        <begin position="229"/>
        <end position="252"/>
    </location>
</feature>
<evidence type="ECO:0000256" key="9">
    <source>
        <dbReference type="SAM" id="Phobius"/>
    </source>
</evidence>
<feature type="transmembrane region" description="Helical" evidence="9">
    <location>
        <begin position="303"/>
        <end position="322"/>
    </location>
</feature>
<evidence type="ECO:0000256" key="6">
    <source>
        <dbReference type="ARBA" id="ARBA00022989"/>
    </source>
</evidence>
<protein>
    <recommendedName>
        <fullName evidence="14">Amidase domain-containing protein</fullName>
    </recommendedName>
</protein>
<feature type="transmembrane region" description="Helical" evidence="9">
    <location>
        <begin position="171"/>
        <end position="189"/>
    </location>
</feature>
<evidence type="ECO:0000259" key="11">
    <source>
        <dbReference type="Pfam" id="PF01699"/>
    </source>
</evidence>
<feature type="compositionally biased region" description="Polar residues" evidence="8">
    <location>
        <begin position="80"/>
        <end position="98"/>
    </location>
</feature>
<dbReference type="GO" id="GO:0016020">
    <property type="term" value="C:membrane"/>
    <property type="evidence" value="ECO:0007669"/>
    <property type="project" value="UniProtKB-SubCell"/>
</dbReference>
<dbReference type="Gene3D" id="3.90.1300.10">
    <property type="entry name" value="Amidase signature (AS) domain"/>
    <property type="match status" value="1"/>
</dbReference>
<evidence type="ECO:0008006" key="14">
    <source>
        <dbReference type="Google" id="ProtNLM"/>
    </source>
</evidence>
<evidence type="ECO:0000256" key="3">
    <source>
        <dbReference type="ARBA" id="ARBA00009199"/>
    </source>
</evidence>
<organism evidence="12 13">
    <name type="scientific">Saitoella complicata (strain BCRC 22490 / CBS 7301 / JCM 7358 / NBRC 10748 / NRRL Y-17804)</name>
    <dbReference type="NCBI Taxonomy" id="698492"/>
    <lineage>
        <taxon>Eukaryota</taxon>
        <taxon>Fungi</taxon>
        <taxon>Dikarya</taxon>
        <taxon>Ascomycota</taxon>
        <taxon>Taphrinomycotina</taxon>
        <taxon>Taphrinomycotina incertae sedis</taxon>
        <taxon>Saitoella</taxon>
    </lineage>
</organism>
<keyword evidence="5" id="KW-0378">Hydrolase</keyword>
<evidence type="ECO:0000256" key="7">
    <source>
        <dbReference type="ARBA" id="ARBA00023136"/>
    </source>
</evidence>
<comment type="similarity">
    <text evidence="3">Belongs to the amidase family.</text>
</comment>
<feature type="transmembrane region" description="Helical" evidence="9">
    <location>
        <begin position="468"/>
        <end position="493"/>
    </location>
</feature>
<reference evidence="12 13" key="1">
    <citation type="journal article" date="2011" name="J. Gen. Appl. Microbiol.">
        <title>Draft genome sequencing of the enigmatic yeast Saitoella complicata.</title>
        <authorList>
            <person name="Nishida H."/>
            <person name="Hamamoto M."/>
            <person name="Sugiyama J."/>
        </authorList>
    </citation>
    <scope>NUCLEOTIDE SEQUENCE [LARGE SCALE GENOMIC DNA]</scope>
    <source>
        <strain evidence="12 13">NRRL Y-17804</strain>
    </source>
</reference>
<dbReference type="SUPFAM" id="SSF75304">
    <property type="entry name" value="Amidase signature (AS) enzymes"/>
    <property type="match status" value="1"/>
</dbReference>
<feature type="transmembrane region" description="Helical" evidence="9">
    <location>
        <begin position="438"/>
        <end position="461"/>
    </location>
</feature>
<dbReference type="Pfam" id="PF01699">
    <property type="entry name" value="Na_Ca_ex"/>
    <property type="match status" value="2"/>
</dbReference>
<reference evidence="12 13" key="3">
    <citation type="journal article" date="2015" name="Genome Announc.">
        <title>Draft Genome Sequence of the Archiascomycetous Yeast Saitoella complicata.</title>
        <authorList>
            <person name="Yamauchi K."/>
            <person name="Kondo S."/>
            <person name="Hamamoto M."/>
            <person name="Takahashi Y."/>
            <person name="Ogura Y."/>
            <person name="Hayashi T."/>
            <person name="Nishida H."/>
        </authorList>
    </citation>
    <scope>NUCLEOTIDE SEQUENCE [LARGE SCALE GENOMIC DNA]</scope>
    <source>
        <strain evidence="12 13">NRRL Y-17804</strain>
    </source>
</reference>
<name>A0A0E9NNQ2_SAICN</name>
<dbReference type="PANTHER" id="PTHR46072">
    <property type="entry name" value="AMIDASE-RELATED-RELATED"/>
    <property type="match status" value="1"/>
</dbReference>
<feature type="compositionally biased region" description="Low complexity" evidence="8">
    <location>
        <begin position="61"/>
        <end position="71"/>
    </location>
</feature>
<dbReference type="GO" id="GO:0016787">
    <property type="term" value="F:hydrolase activity"/>
    <property type="evidence" value="ECO:0007669"/>
    <property type="project" value="UniProtKB-KW"/>
</dbReference>
<keyword evidence="13" id="KW-1185">Reference proteome</keyword>
<evidence type="ECO:0000256" key="8">
    <source>
        <dbReference type="SAM" id="MobiDB-lite"/>
    </source>
</evidence>
<feature type="domain" description="Amidase" evidence="10">
    <location>
        <begin position="671"/>
        <end position="1123"/>
    </location>
</feature>
<feature type="region of interest" description="Disordered" evidence="8">
    <location>
        <begin position="353"/>
        <end position="393"/>
    </location>
</feature>
<dbReference type="Pfam" id="PF01425">
    <property type="entry name" value="Amidase"/>
    <property type="match status" value="1"/>
</dbReference>
<evidence type="ECO:0000313" key="12">
    <source>
        <dbReference type="EMBL" id="GAO51423.1"/>
    </source>
</evidence>